<gene>
    <name evidence="2" type="ordered locus">HCH_06249</name>
</gene>
<dbReference type="eggNOG" id="COG0457">
    <property type="taxonomic scope" value="Bacteria"/>
</dbReference>
<dbReference type="Gene3D" id="1.25.40.10">
    <property type="entry name" value="Tetratricopeptide repeat domain"/>
    <property type="match status" value="1"/>
</dbReference>
<evidence type="ECO:0000256" key="1">
    <source>
        <dbReference type="SAM" id="MobiDB-lite"/>
    </source>
</evidence>
<dbReference type="SUPFAM" id="SSF48452">
    <property type="entry name" value="TPR-like"/>
    <property type="match status" value="1"/>
</dbReference>
<dbReference type="Proteomes" id="UP000000238">
    <property type="component" value="Chromosome"/>
</dbReference>
<evidence type="ECO:0000313" key="2">
    <source>
        <dbReference type="EMBL" id="ABC32896.1"/>
    </source>
</evidence>
<evidence type="ECO:0000313" key="3">
    <source>
        <dbReference type="Proteomes" id="UP000000238"/>
    </source>
</evidence>
<dbReference type="PROSITE" id="PS51257">
    <property type="entry name" value="PROKAR_LIPOPROTEIN"/>
    <property type="match status" value="1"/>
</dbReference>
<dbReference type="HOGENOM" id="CLU_1641386_0_0_6"/>
<dbReference type="EMBL" id="CP000155">
    <property type="protein sequence ID" value="ABC32896.1"/>
    <property type="molecule type" value="Genomic_DNA"/>
</dbReference>
<accession>Q2S8X8</accession>
<sequence length="161" mass="17661">MRLLNRVCVLGVLAVMTGCGVNPYRSNTTTETGQETAQPSTPATETAAPQQPDRTGRPVSPPVRISRVEPTPAARQMLANAEAAAREGRYDQAMLMVERAQRMSPKAGDVYLMMARLHYDQQRYAKSEQLCLKALSLAGDDKAFKESAMYSLDQARQAQGK</sequence>
<feature type="compositionally biased region" description="Polar residues" evidence="1">
    <location>
        <begin position="24"/>
        <end position="53"/>
    </location>
</feature>
<dbReference type="Pfam" id="PF14559">
    <property type="entry name" value="TPR_19"/>
    <property type="match status" value="1"/>
</dbReference>
<dbReference type="STRING" id="349521.HCH_06249"/>
<feature type="region of interest" description="Disordered" evidence="1">
    <location>
        <begin position="21"/>
        <end position="73"/>
    </location>
</feature>
<dbReference type="OrthoDB" id="6196966at2"/>
<reference evidence="2 3" key="1">
    <citation type="journal article" date="2005" name="Nucleic Acids Res.">
        <title>Genomic blueprint of Hahella chejuensis, a marine microbe producing an algicidal agent.</title>
        <authorList>
            <person name="Jeong H."/>
            <person name="Yim J.H."/>
            <person name="Lee C."/>
            <person name="Choi S.-H."/>
            <person name="Park Y.K."/>
            <person name="Yoon S.H."/>
            <person name="Hur C.-G."/>
            <person name="Kang H.-Y."/>
            <person name="Kim D."/>
            <person name="Lee H.H."/>
            <person name="Park K.H."/>
            <person name="Park S.-H."/>
            <person name="Park H.-S."/>
            <person name="Lee H.K."/>
            <person name="Oh T.K."/>
            <person name="Kim J.F."/>
        </authorList>
    </citation>
    <scope>NUCLEOTIDE SEQUENCE [LARGE SCALE GENOMIC DNA]</scope>
    <source>
        <strain evidence="2 3">KCTC 2396</strain>
    </source>
</reference>
<keyword evidence="3" id="KW-1185">Reference proteome</keyword>
<organism evidence="2 3">
    <name type="scientific">Hahella chejuensis (strain KCTC 2396)</name>
    <dbReference type="NCBI Taxonomy" id="349521"/>
    <lineage>
        <taxon>Bacteria</taxon>
        <taxon>Pseudomonadati</taxon>
        <taxon>Pseudomonadota</taxon>
        <taxon>Gammaproteobacteria</taxon>
        <taxon>Oceanospirillales</taxon>
        <taxon>Hahellaceae</taxon>
        <taxon>Hahella</taxon>
    </lineage>
</organism>
<dbReference type="InterPro" id="IPR019734">
    <property type="entry name" value="TPR_rpt"/>
</dbReference>
<dbReference type="SMART" id="SM00028">
    <property type="entry name" value="TPR"/>
    <property type="match status" value="2"/>
</dbReference>
<dbReference type="AlphaFoldDB" id="Q2S8X8"/>
<dbReference type="KEGG" id="hch:HCH_06249"/>
<dbReference type="RefSeq" id="WP_011399952.1">
    <property type="nucleotide sequence ID" value="NC_007645.1"/>
</dbReference>
<proteinExistence type="predicted"/>
<dbReference type="InterPro" id="IPR011990">
    <property type="entry name" value="TPR-like_helical_dom_sf"/>
</dbReference>
<name>Q2S8X8_HAHCH</name>
<protein>
    <submittedName>
        <fullName evidence="2">Protein containing tetratricopeptide repeats</fullName>
    </submittedName>
</protein>